<dbReference type="STRING" id="1073574.GOARA_036_00410"/>
<evidence type="ECO:0000313" key="2">
    <source>
        <dbReference type="Proteomes" id="UP000035088"/>
    </source>
</evidence>
<name>G7H0D4_9ACTN</name>
<evidence type="ECO:0000313" key="1">
    <source>
        <dbReference type="EMBL" id="GAB09309.1"/>
    </source>
</evidence>
<dbReference type="Proteomes" id="UP000035088">
    <property type="component" value="Unassembled WGS sequence"/>
</dbReference>
<gene>
    <name evidence="1" type="ORF">GOARA_036_00410</name>
</gene>
<proteinExistence type="predicted"/>
<accession>G7H0D4</accession>
<dbReference type="AlphaFoldDB" id="G7H0D4"/>
<protein>
    <submittedName>
        <fullName evidence="1">Uncharacterized protein</fullName>
    </submittedName>
</protein>
<dbReference type="EMBL" id="BAEE01000036">
    <property type="protein sequence ID" value="GAB09309.1"/>
    <property type="molecule type" value="Genomic_DNA"/>
</dbReference>
<sequence>MARPVPREFADRVVELRAPLRLPDAAVRPPDERVFALVDPDRAGWDLPDPREAAERAEERLGAFEAMGKL</sequence>
<keyword evidence="2" id="KW-1185">Reference proteome</keyword>
<organism evidence="1 2">
    <name type="scientific">Gordonia araii NBRC 100433</name>
    <dbReference type="NCBI Taxonomy" id="1073574"/>
    <lineage>
        <taxon>Bacteria</taxon>
        <taxon>Bacillati</taxon>
        <taxon>Actinomycetota</taxon>
        <taxon>Actinomycetes</taxon>
        <taxon>Mycobacteriales</taxon>
        <taxon>Gordoniaceae</taxon>
        <taxon>Gordonia</taxon>
    </lineage>
</organism>
<comment type="caution">
    <text evidence="1">The sequence shown here is derived from an EMBL/GenBank/DDBJ whole genome shotgun (WGS) entry which is preliminary data.</text>
</comment>
<reference evidence="1 2" key="1">
    <citation type="submission" date="2011-11" db="EMBL/GenBank/DDBJ databases">
        <title>Whole genome shotgun sequence of Gordonia araii NBRC 100433.</title>
        <authorList>
            <person name="Yoshida Y."/>
            <person name="Hosoyama A."/>
            <person name="Tsuchikane K."/>
            <person name="Katsumata H."/>
            <person name="Yamazaki S."/>
            <person name="Fujita N."/>
        </authorList>
    </citation>
    <scope>NUCLEOTIDE SEQUENCE [LARGE SCALE GENOMIC DNA]</scope>
    <source>
        <strain evidence="1 2">NBRC 100433</strain>
    </source>
</reference>